<dbReference type="AlphaFoldDB" id="A0AA88QE41"/>
<dbReference type="Proteomes" id="UP001187471">
    <property type="component" value="Unassembled WGS sequence"/>
</dbReference>
<protein>
    <recommendedName>
        <fullName evidence="4">Cystatin domain-containing protein</fullName>
    </recommendedName>
</protein>
<dbReference type="EMBL" id="JAVXUO010003006">
    <property type="protein sequence ID" value="KAK2967492.1"/>
    <property type="molecule type" value="Genomic_DNA"/>
</dbReference>
<dbReference type="PANTHER" id="PTHR47364:SF2">
    <property type="entry name" value="CYSTEINE PROTEINASE INHIBITOR 5"/>
    <property type="match status" value="1"/>
</dbReference>
<evidence type="ECO:0000256" key="2">
    <source>
        <dbReference type="ARBA" id="ARBA00022704"/>
    </source>
</evidence>
<accession>A0AA88QE41</accession>
<sequence length="122" mass="13469">MAPKSHLLLLIISFLVATAFHDVSAAMGGRKEARVGGWEPIKDPKDPKVQEIGEFAVSEHNKEASASLKYESVVKGETQVVSGTNYRLHIAAQDGGVSGNYEAVVWDKPWEKFRQLTSFKRV</sequence>
<dbReference type="InterPro" id="IPR046350">
    <property type="entry name" value="Cystatin_sf"/>
</dbReference>
<dbReference type="InterPro" id="IPR000010">
    <property type="entry name" value="Cystatin_dom"/>
</dbReference>
<comment type="caution">
    <text evidence="5">The sequence shown here is derived from an EMBL/GenBank/DDBJ whole genome shotgun (WGS) entry which is preliminary data.</text>
</comment>
<keyword evidence="2" id="KW-0789">Thiol protease inhibitor</keyword>
<keyword evidence="1" id="KW-0646">Protease inhibitor</keyword>
<feature type="chain" id="PRO_5041697011" description="Cystatin domain-containing protein" evidence="3">
    <location>
        <begin position="26"/>
        <end position="122"/>
    </location>
</feature>
<feature type="signal peptide" evidence="3">
    <location>
        <begin position="1"/>
        <end position="25"/>
    </location>
</feature>
<proteinExistence type="predicted"/>
<feature type="domain" description="Cystatin" evidence="4">
    <location>
        <begin position="33"/>
        <end position="122"/>
    </location>
</feature>
<evidence type="ECO:0000256" key="3">
    <source>
        <dbReference type="SAM" id="SignalP"/>
    </source>
</evidence>
<evidence type="ECO:0000313" key="6">
    <source>
        <dbReference type="Proteomes" id="UP001187471"/>
    </source>
</evidence>
<dbReference type="GO" id="GO:0004869">
    <property type="term" value="F:cysteine-type endopeptidase inhibitor activity"/>
    <property type="evidence" value="ECO:0007669"/>
    <property type="project" value="UniProtKB-KW"/>
</dbReference>
<reference evidence="5" key="1">
    <citation type="submission" date="2022-12" db="EMBL/GenBank/DDBJ databases">
        <title>Draft genome assemblies for two species of Escallonia (Escalloniales).</title>
        <authorList>
            <person name="Chanderbali A."/>
            <person name="Dervinis C."/>
            <person name="Anghel I."/>
            <person name="Soltis D."/>
            <person name="Soltis P."/>
            <person name="Zapata F."/>
        </authorList>
    </citation>
    <scope>NUCLEOTIDE SEQUENCE</scope>
    <source>
        <strain evidence="5">UCBG92.1500</strain>
        <tissue evidence="5">Leaf</tissue>
    </source>
</reference>
<evidence type="ECO:0000256" key="1">
    <source>
        <dbReference type="ARBA" id="ARBA00022690"/>
    </source>
</evidence>
<evidence type="ECO:0000259" key="4">
    <source>
        <dbReference type="SMART" id="SM00043"/>
    </source>
</evidence>
<dbReference type="PANTHER" id="PTHR47364">
    <property type="entry name" value="CYSTEINE PROTEINASE INHIBITOR 5"/>
    <property type="match status" value="1"/>
</dbReference>
<keyword evidence="6" id="KW-1185">Reference proteome</keyword>
<dbReference type="Pfam" id="PF16845">
    <property type="entry name" value="SQAPI"/>
    <property type="match status" value="1"/>
</dbReference>
<organism evidence="5 6">
    <name type="scientific">Escallonia rubra</name>
    <dbReference type="NCBI Taxonomy" id="112253"/>
    <lineage>
        <taxon>Eukaryota</taxon>
        <taxon>Viridiplantae</taxon>
        <taxon>Streptophyta</taxon>
        <taxon>Embryophyta</taxon>
        <taxon>Tracheophyta</taxon>
        <taxon>Spermatophyta</taxon>
        <taxon>Magnoliopsida</taxon>
        <taxon>eudicotyledons</taxon>
        <taxon>Gunneridae</taxon>
        <taxon>Pentapetalae</taxon>
        <taxon>asterids</taxon>
        <taxon>campanulids</taxon>
        <taxon>Escalloniales</taxon>
        <taxon>Escalloniaceae</taxon>
        <taxon>Escallonia</taxon>
    </lineage>
</organism>
<name>A0AA88QE41_9ASTE</name>
<dbReference type="Gene3D" id="3.10.450.10">
    <property type="match status" value="1"/>
</dbReference>
<dbReference type="SUPFAM" id="SSF54403">
    <property type="entry name" value="Cystatin/monellin"/>
    <property type="match status" value="1"/>
</dbReference>
<dbReference type="CDD" id="cd00042">
    <property type="entry name" value="CY"/>
    <property type="match status" value="1"/>
</dbReference>
<evidence type="ECO:0000313" key="5">
    <source>
        <dbReference type="EMBL" id="KAK2967492.1"/>
    </source>
</evidence>
<dbReference type="SMART" id="SM00043">
    <property type="entry name" value="CY"/>
    <property type="match status" value="1"/>
</dbReference>
<gene>
    <name evidence="5" type="ORF">RJ640_010133</name>
</gene>
<keyword evidence="3" id="KW-0732">Signal</keyword>